<keyword evidence="1" id="KW-0378">Hydrolase</keyword>
<dbReference type="InterPro" id="IPR023365">
    <property type="entry name" value="Sortase_dom-sf"/>
</dbReference>
<evidence type="ECO:0000256" key="2">
    <source>
        <dbReference type="SAM" id="MobiDB-lite"/>
    </source>
</evidence>
<evidence type="ECO:0000313" key="4">
    <source>
        <dbReference type="EMBL" id="MDO7883502.1"/>
    </source>
</evidence>
<dbReference type="Pfam" id="PF04203">
    <property type="entry name" value="Sortase"/>
    <property type="match status" value="1"/>
</dbReference>
<comment type="caution">
    <text evidence="4">The sequence shown here is derived from an EMBL/GenBank/DDBJ whole genome shotgun (WGS) entry which is preliminary data.</text>
</comment>
<proteinExistence type="predicted"/>
<dbReference type="InterPro" id="IPR005754">
    <property type="entry name" value="Sortase"/>
</dbReference>
<sequence>MSDDLERLFNFGADDDSENAARRESEAVAPTADTVAGSALERVPGTEVERLPGSDVARVPGTEVDALIGTSVERVPVEGGRVARRLAEKAELEAQKGNKRAPRVPKAPQELGEGAAVAAKPRPKLSVVGVLGELLITAGVVVLMFLGWQIWINDKIVGNEQQHQAAEVSQEWDKGEGLAPAPVDRPDPGPPPTMAAPGNAEVIANVIIPRLGADWVRTLRQGIGVHDVLNQGLGHYPDTQMPGEVGNFAIAGHRTGWGAPLEGIVNLEVGDSIYIETPDGWYRYVYRSHEFVMPTGVEVLEAVPQLPDGTPTDRIITITSCNPPLTAAERIISYGVYDTWYPRAGGPPPEIAGLVQAQAAAAAG</sequence>
<evidence type="ECO:0000256" key="3">
    <source>
        <dbReference type="SAM" id="Phobius"/>
    </source>
</evidence>
<gene>
    <name evidence="4" type="ORF">Q5716_14810</name>
</gene>
<dbReference type="CDD" id="cd05830">
    <property type="entry name" value="Sortase_E"/>
    <property type="match status" value="1"/>
</dbReference>
<reference evidence="4 5" key="1">
    <citation type="submission" date="2023-07" db="EMBL/GenBank/DDBJ databases">
        <title>Protaetiibacter sp. nov WY-16 isolated from soil.</title>
        <authorList>
            <person name="Liu B."/>
            <person name="Wan Y."/>
        </authorList>
    </citation>
    <scope>NUCLEOTIDE SEQUENCE [LARGE SCALE GENOMIC DNA]</scope>
    <source>
        <strain evidence="4 5">WY-16</strain>
    </source>
</reference>
<keyword evidence="3" id="KW-1133">Transmembrane helix</keyword>
<dbReference type="EMBL" id="JAUQUB010000006">
    <property type="protein sequence ID" value="MDO7883502.1"/>
    <property type="molecule type" value="Genomic_DNA"/>
</dbReference>
<keyword evidence="3" id="KW-0472">Membrane</keyword>
<dbReference type="InterPro" id="IPR042003">
    <property type="entry name" value="Sortase_E"/>
</dbReference>
<dbReference type="NCBIfam" id="NF033747">
    <property type="entry name" value="class_E_sortase"/>
    <property type="match status" value="1"/>
</dbReference>
<keyword evidence="3" id="KW-0812">Transmembrane</keyword>
<dbReference type="Proteomes" id="UP001241072">
    <property type="component" value="Unassembled WGS sequence"/>
</dbReference>
<protein>
    <submittedName>
        <fullName evidence="4">Class E sortase</fullName>
    </submittedName>
</protein>
<evidence type="ECO:0000256" key="1">
    <source>
        <dbReference type="ARBA" id="ARBA00022801"/>
    </source>
</evidence>
<feature type="region of interest" description="Disordered" evidence="2">
    <location>
        <begin position="1"/>
        <end position="48"/>
    </location>
</feature>
<dbReference type="InterPro" id="IPR053465">
    <property type="entry name" value="Sortase_Class_E"/>
</dbReference>
<organism evidence="4 5">
    <name type="scientific">Antiquaquibacter soli</name>
    <dbReference type="NCBI Taxonomy" id="3064523"/>
    <lineage>
        <taxon>Bacteria</taxon>
        <taxon>Bacillati</taxon>
        <taxon>Actinomycetota</taxon>
        <taxon>Actinomycetes</taxon>
        <taxon>Micrococcales</taxon>
        <taxon>Microbacteriaceae</taxon>
        <taxon>Antiquaquibacter</taxon>
    </lineage>
</organism>
<dbReference type="SUPFAM" id="SSF63817">
    <property type="entry name" value="Sortase"/>
    <property type="match status" value="1"/>
</dbReference>
<evidence type="ECO:0000313" key="5">
    <source>
        <dbReference type="Proteomes" id="UP001241072"/>
    </source>
</evidence>
<name>A0ABT9BR76_9MICO</name>
<dbReference type="RefSeq" id="WP_305003931.1">
    <property type="nucleotide sequence ID" value="NZ_JAUQUB010000006.1"/>
</dbReference>
<accession>A0ABT9BR76</accession>
<feature type="region of interest" description="Disordered" evidence="2">
    <location>
        <begin position="164"/>
        <end position="196"/>
    </location>
</feature>
<dbReference type="Gene3D" id="2.40.260.10">
    <property type="entry name" value="Sortase"/>
    <property type="match status" value="1"/>
</dbReference>
<keyword evidence="5" id="KW-1185">Reference proteome</keyword>
<feature type="transmembrane region" description="Helical" evidence="3">
    <location>
        <begin position="130"/>
        <end position="151"/>
    </location>
</feature>